<sequence>MVINNLEYLLLILQLYEDLLVADIEGTAYIDQHSVTDNLAKNTTRTFDLVNENVSSIHQTQLVSQELAKLAEQ</sequence>
<name>A0A510UD38_ALIFS</name>
<protein>
    <submittedName>
        <fullName evidence="1">Uncharacterized protein</fullName>
    </submittedName>
</protein>
<dbReference type="Proteomes" id="UP000321787">
    <property type="component" value="Unassembled WGS sequence"/>
</dbReference>
<evidence type="ECO:0000313" key="1">
    <source>
        <dbReference type="EMBL" id="GEK12508.1"/>
    </source>
</evidence>
<accession>A0A510UD38</accession>
<comment type="caution">
    <text evidence="1">The sequence shown here is derived from an EMBL/GenBank/DDBJ whole genome shotgun (WGS) entry which is preliminary data.</text>
</comment>
<organism evidence="1 2">
    <name type="scientific">Aliivibrio fischeri</name>
    <name type="common">Vibrio fischeri</name>
    <dbReference type="NCBI Taxonomy" id="668"/>
    <lineage>
        <taxon>Bacteria</taxon>
        <taxon>Pseudomonadati</taxon>
        <taxon>Pseudomonadota</taxon>
        <taxon>Gammaproteobacteria</taxon>
        <taxon>Vibrionales</taxon>
        <taxon>Vibrionaceae</taxon>
        <taxon>Aliivibrio</taxon>
    </lineage>
</organism>
<dbReference type="EMBL" id="BJTZ01000002">
    <property type="protein sequence ID" value="GEK12508.1"/>
    <property type="molecule type" value="Genomic_DNA"/>
</dbReference>
<gene>
    <name evidence="1" type="ORF">AFI02nite_05440</name>
</gene>
<proteinExistence type="predicted"/>
<evidence type="ECO:0000313" key="2">
    <source>
        <dbReference type="Proteomes" id="UP000321787"/>
    </source>
</evidence>
<dbReference type="AlphaFoldDB" id="A0A510UD38"/>
<reference evidence="1 2" key="1">
    <citation type="submission" date="2019-07" db="EMBL/GenBank/DDBJ databases">
        <title>Whole genome shotgun sequence of Aliivibrio fischeri NBRC 101058.</title>
        <authorList>
            <person name="Hosoyama A."/>
            <person name="Uohara A."/>
            <person name="Ohji S."/>
            <person name="Ichikawa N."/>
        </authorList>
    </citation>
    <scope>NUCLEOTIDE SEQUENCE [LARGE SCALE GENOMIC DNA]</scope>
    <source>
        <strain evidence="1 2">NBRC 101058</strain>
    </source>
</reference>